<reference evidence="3" key="1">
    <citation type="journal article" date="2020" name="Stud. Mycol.">
        <title>101 Dothideomycetes genomes: a test case for predicting lifestyles and emergence of pathogens.</title>
        <authorList>
            <person name="Haridas S."/>
            <person name="Albert R."/>
            <person name="Binder M."/>
            <person name="Bloem J."/>
            <person name="Labutti K."/>
            <person name="Salamov A."/>
            <person name="Andreopoulos B."/>
            <person name="Baker S."/>
            <person name="Barry K."/>
            <person name="Bills G."/>
            <person name="Bluhm B."/>
            <person name="Cannon C."/>
            <person name="Castanera R."/>
            <person name="Culley D."/>
            <person name="Daum C."/>
            <person name="Ezra D."/>
            <person name="Gonzalez J."/>
            <person name="Henrissat B."/>
            <person name="Kuo A."/>
            <person name="Liang C."/>
            <person name="Lipzen A."/>
            <person name="Lutzoni F."/>
            <person name="Magnuson J."/>
            <person name="Mondo S."/>
            <person name="Nolan M."/>
            <person name="Ohm R."/>
            <person name="Pangilinan J."/>
            <person name="Park H.-J."/>
            <person name="Ramirez L."/>
            <person name="Alfaro M."/>
            <person name="Sun H."/>
            <person name="Tritt A."/>
            <person name="Yoshinaga Y."/>
            <person name="Zwiers L.-H."/>
            <person name="Turgeon B."/>
            <person name="Goodwin S."/>
            <person name="Spatafora J."/>
            <person name="Crous P."/>
            <person name="Grigoriev I."/>
        </authorList>
    </citation>
    <scope>NUCLEOTIDE SEQUENCE</scope>
    <source>
        <strain evidence="3">CBS 480.64</strain>
    </source>
</reference>
<evidence type="ECO:0000259" key="2">
    <source>
        <dbReference type="Pfam" id="PF16761"/>
    </source>
</evidence>
<feature type="compositionally biased region" description="Basic and acidic residues" evidence="1">
    <location>
        <begin position="170"/>
        <end position="182"/>
    </location>
</feature>
<accession>A0A6A7CBV0</accession>
<dbReference type="Pfam" id="PF16761">
    <property type="entry name" value="Clr2_transil"/>
    <property type="match status" value="1"/>
</dbReference>
<sequence length="251" mass="27968">MDGMEGMCECIVCQGPKKRPNRPDPQYGWEPRILPIRPFSDGDASKHAHIQLTPNDDWWLRKLASVKWAHDLNLPWVPGGYKLDALPEGYAGFQQIKPGAREKIQHWIIGHPSGAKCKGVEKFWPHFKWLMDGMVGECQCTLCVVKGAKRESETKRKHEASLKGGGGNAVDERNGKYSRMESDGGQVPGTSTVSGGDISSAQMVESGPSMMHVDGNERDEVRYDVPDRMNNNPHQNGSRVDAGYVTPQWTR</sequence>
<dbReference type="GO" id="GO:0033553">
    <property type="term" value="C:rDNA heterochromatin"/>
    <property type="evidence" value="ECO:0007669"/>
    <property type="project" value="TreeGrafter"/>
</dbReference>
<evidence type="ECO:0000256" key="1">
    <source>
        <dbReference type="SAM" id="MobiDB-lite"/>
    </source>
</evidence>
<feature type="region of interest" description="Disordered" evidence="1">
    <location>
        <begin position="223"/>
        <end position="251"/>
    </location>
</feature>
<dbReference type="PANTHER" id="PTHR38046">
    <property type="entry name" value="CRYPTIC LOCI REGULATOR 2"/>
    <property type="match status" value="1"/>
</dbReference>
<dbReference type="GO" id="GO:0031934">
    <property type="term" value="C:mating-type region heterochromatin"/>
    <property type="evidence" value="ECO:0007669"/>
    <property type="project" value="TreeGrafter"/>
</dbReference>
<organism evidence="3 4">
    <name type="scientific">Piedraia hortae CBS 480.64</name>
    <dbReference type="NCBI Taxonomy" id="1314780"/>
    <lineage>
        <taxon>Eukaryota</taxon>
        <taxon>Fungi</taxon>
        <taxon>Dikarya</taxon>
        <taxon>Ascomycota</taxon>
        <taxon>Pezizomycotina</taxon>
        <taxon>Dothideomycetes</taxon>
        <taxon>Dothideomycetidae</taxon>
        <taxon>Capnodiales</taxon>
        <taxon>Piedraiaceae</taxon>
        <taxon>Piedraia</taxon>
    </lineage>
</organism>
<protein>
    <recommendedName>
        <fullName evidence="2">Cryptic loci regulator 2 N-terminal domain-containing protein</fullName>
    </recommendedName>
</protein>
<feature type="region of interest" description="Disordered" evidence="1">
    <location>
        <begin position="153"/>
        <end position="195"/>
    </location>
</feature>
<feature type="compositionally biased region" description="Polar residues" evidence="1">
    <location>
        <begin position="229"/>
        <end position="238"/>
    </location>
</feature>
<evidence type="ECO:0000313" key="4">
    <source>
        <dbReference type="Proteomes" id="UP000799421"/>
    </source>
</evidence>
<dbReference type="InterPro" id="IPR038986">
    <property type="entry name" value="Clr2"/>
</dbReference>
<evidence type="ECO:0000313" key="3">
    <source>
        <dbReference type="EMBL" id="KAF2863998.1"/>
    </source>
</evidence>
<dbReference type="InterPro" id="IPR031915">
    <property type="entry name" value="Clr2_N"/>
</dbReference>
<feature type="domain" description="Cryptic loci regulator 2 N-terminal" evidence="2">
    <location>
        <begin position="81"/>
        <end position="143"/>
    </location>
</feature>
<dbReference type="GO" id="GO:0070824">
    <property type="term" value="C:SHREC complex"/>
    <property type="evidence" value="ECO:0007669"/>
    <property type="project" value="InterPro"/>
</dbReference>
<dbReference type="EMBL" id="MU005958">
    <property type="protein sequence ID" value="KAF2863998.1"/>
    <property type="molecule type" value="Genomic_DNA"/>
</dbReference>
<dbReference type="GO" id="GO:0030466">
    <property type="term" value="P:silent mating-type cassette heterochromatin formation"/>
    <property type="evidence" value="ECO:0007669"/>
    <property type="project" value="TreeGrafter"/>
</dbReference>
<dbReference type="PANTHER" id="PTHR38046:SF1">
    <property type="entry name" value="CRYPTIC LOCI REGULATOR 2"/>
    <property type="match status" value="1"/>
</dbReference>
<dbReference type="AlphaFoldDB" id="A0A6A7CBV0"/>
<proteinExistence type="predicted"/>
<name>A0A6A7CBV0_9PEZI</name>
<dbReference type="Proteomes" id="UP000799421">
    <property type="component" value="Unassembled WGS sequence"/>
</dbReference>
<gene>
    <name evidence="3" type="ORF">K470DRAFT_49375</name>
</gene>
<keyword evidence="4" id="KW-1185">Reference proteome</keyword>
<dbReference type="OrthoDB" id="438224at2759"/>